<dbReference type="InterPro" id="IPR029044">
    <property type="entry name" value="Nucleotide-diphossugar_trans"/>
</dbReference>
<dbReference type="RefSeq" id="WP_307435670.1">
    <property type="nucleotide sequence ID" value="NZ_JAUSVK010000001.1"/>
</dbReference>
<evidence type="ECO:0000313" key="4">
    <source>
        <dbReference type="EMBL" id="MDQ0396037.1"/>
    </source>
</evidence>
<sequence length="315" mass="34053">MTAAYCITTDAAYFLPALYAAASIRRQPDGGDLEIFILCGPGEAPADHAALDARAGSRATLITADVDAVATDAPTTGFSRAVYRRLFLDRILPERITRIISLDADIEVIRPGLSALATIDLGGHALAAAFDMIFLKQFGGGALGERFVHHRAGLGLGPDTPYFNNGVTVIDRAAWSARGLGAAALRHVLAHRAACPYLEQDGLNAVIAGDFAPLSPRFNFMGDFFHLDLEGAIAPIVRHFVTRPKPWETVPWQGRYDIPAAYDAFFEAVGSRPDIAGAPEPLTPQTDVDWPRFRARLLDWASRQRFADRAEAALA</sequence>
<evidence type="ECO:0000256" key="1">
    <source>
        <dbReference type="ARBA" id="ARBA00022676"/>
    </source>
</evidence>
<reference evidence="4 5" key="1">
    <citation type="submission" date="2023-07" db="EMBL/GenBank/DDBJ databases">
        <title>Genomic Encyclopedia of Type Strains, Phase IV (KMG-IV): sequencing the most valuable type-strain genomes for metagenomic binning, comparative biology and taxonomic classification.</title>
        <authorList>
            <person name="Goeker M."/>
        </authorList>
    </citation>
    <scope>NUCLEOTIDE SEQUENCE [LARGE SCALE GENOMIC DNA]</scope>
    <source>
        <strain evidence="4 5">DSM 5896</strain>
    </source>
</reference>
<accession>A0ABU0FN48</accession>
<dbReference type="Pfam" id="PF01501">
    <property type="entry name" value="Glyco_transf_8"/>
    <property type="match status" value="1"/>
</dbReference>
<dbReference type="PANTHER" id="PTHR13778:SF47">
    <property type="entry name" value="LIPOPOLYSACCHARIDE 1,3-GALACTOSYLTRANSFERASE"/>
    <property type="match status" value="1"/>
</dbReference>
<organism evidence="4 5">
    <name type="scientific">Labrys monachus</name>
    <dbReference type="NCBI Taxonomy" id="217067"/>
    <lineage>
        <taxon>Bacteria</taxon>
        <taxon>Pseudomonadati</taxon>
        <taxon>Pseudomonadota</taxon>
        <taxon>Alphaproteobacteria</taxon>
        <taxon>Hyphomicrobiales</taxon>
        <taxon>Xanthobacteraceae</taxon>
        <taxon>Labrys</taxon>
    </lineage>
</organism>
<dbReference type="InterPro" id="IPR050748">
    <property type="entry name" value="Glycosyltrans_8_dom-fam"/>
</dbReference>
<evidence type="ECO:0000256" key="2">
    <source>
        <dbReference type="ARBA" id="ARBA00022679"/>
    </source>
</evidence>
<dbReference type="EMBL" id="JAUSVK010000001">
    <property type="protein sequence ID" value="MDQ0396037.1"/>
    <property type="molecule type" value="Genomic_DNA"/>
</dbReference>
<dbReference type="Proteomes" id="UP001237448">
    <property type="component" value="Unassembled WGS sequence"/>
</dbReference>
<gene>
    <name evidence="4" type="ORF">J3R73_005829</name>
</gene>
<keyword evidence="3" id="KW-0479">Metal-binding</keyword>
<keyword evidence="2" id="KW-0808">Transferase</keyword>
<dbReference type="SUPFAM" id="SSF53448">
    <property type="entry name" value="Nucleotide-diphospho-sugar transferases"/>
    <property type="match status" value="1"/>
</dbReference>
<keyword evidence="1" id="KW-0328">Glycosyltransferase</keyword>
<proteinExistence type="predicted"/>
<keyword evidence="5" id="KW-1185">Reference proteome</keyword>
<dbReference type="Gene3D" id="3.90.550.10">
    <property type="entry name" value="Spore Coat Polysaccharide Biosynthesis Protein SpsA, Chain A"/>
    <property type="match status" value="1"/>
</dbReference>
<comment type="caution">
    <text evidence="4">The sequence shown here is derived from an EMBL/GenBank/DDBJ whole genome shotgun (WGS) entry which is preliminary data.</text>
</comment>
<name>A0ABU0FN48_9HYPH</name>
<dbReference type="PANTHER" id="PTHR13778">
    <property type="entry name" value="GLYCOSYLTRANSFERASE 8 DOMAIN-CONTAINING PROTEIN"/>
    <property type="match status" value="1"/>
</dbReference>
<evidence type="ECO:0000256" key="3">
    <source>
        <dbReference type="ARBA" id="ARBA00022723"/>
    </source>
</evidence>
<evidence type="ECO:0000313" key="5">
    <source>
        <dbReference type="Proteomes" id="UP001237448"/>
    </source>
</evidence>
<dbReference type="InterPro" id="IPR002495">
    <property type="entry name" value="Glyco_trans_8"/>
</dbReference>
<protein>
    <submittedName>
        <fullName evidence="4">Lipopolysaccharide biosynthesis glycosyltransferase</fullName>
    </submittedName>
</protein>